<dbReference type="PANTHER" id="PTHR30289:SF1">
    <property type="entry name" value="PEBP (PHOSPHATIDYLETHANOLAMINE-BINDING PROTEIN) FAMILY PROTEIN"/>
    <property type="match status" value="1"/>
</dbReference>
<evidence type="ECO:0000256" key="1">
    <source>
        <dbReference type="SAM" id="SignalP"/>
    </source>
</evidence>
<protein>
    <submittedName>
        <fullName evidence="3">YbhB/YbcL family Raf kinase inhibitor-like protein</fullName>
    </submittedName>
</protein>
<evidence type="ECO:0000313" key="4">
    <source>
        <dbReference type="Proteomes" id="UP000424872"/>
    </source>
</evidence>
<evidence type="ECO:0000313" key="5">
    <source>
        <dbReference type="Proteomes" id="UP001171299"/>
    </source>
</evidence>
<evidence type="ECO:0000313" key="2">
    <source>
        <dbReference type="EMBL" id="MDO6406572.1"/>
    </source>
</evidence>
<dbReference type="InterPro" id="IPR005247">
    <property type="entry name" value="YbhB_YbcL/LppC-like"/>
</dbReference>
<reference evidence="2" key="3">
    <citation type="submission" date="2023-07" db="EMBL/GenBank/DDBJ databases">
        <title>The extreme plant-growth-promoting properties of Pantoea phytobeneficialis PF55 revealed by functional and genomic analysis.</title>
        <authorList>
            <person name="Nascimento F.X."/>
            <person name="Marcio R.J."/>
        </authorList>
    </citation>
    <scope>NUCLEOTIDE SEQUENCE</scope>
    <source>
        <strain evidence="2">PF55</strain>
    </source>
</reference>
<dbReference type="Proteomes" id="UP000424872">
    <property type="component" value="Plasmid pMSR2C"/>
</dbReference>
<dbReference type="Pfam" id="PF01161">
    <property type="entry name" value="PBP"/>
    <property type="match status" value="1"/>
</dbReference>
<feature type="chain" id="PRO_5043033987" evidence="1">
    <location>
        <begin position="23"/>
        <end position="182"/>
    </location>
</feature>
<dbReference type="RefSeq" id="WP_208727053.1">
    <property type="nucleotide sequence ID" value="NZ_CP024639.1"/>
</dbReference>
<keyword evidence="3" id="KW-0649">Protein kinase inhibitor</keyword>
<keyword evidence="3" id="KW-0614">Plasmid</keyword>
<feature type="signal peptide" evidence="1">
    <location>
        <begin position="1"/>
        <end position="22"/>
    </location>
</feature>
<dbReference type="GO" id="GO:0004860">
    <property type="term" value="F:protein kinase inhibitor activity"/>
    <property type="evidence" value="ECO:0007669"/>
    <property type="project" value="UniProtKB-KW"/>
</dbReference>
<proteinExistence type="predicted"/>
<dbReference type="CDD" id="cd00865">
    <property type="entry name" value="PEBP_bact_arch"/>
    <property type="match status" value="1"/>
</dbReference>
<keyword evidence="5" id="KW-1185">Reference proteome</keyword>
<name>A0AAP9HA93_9GAMM</name>
<evidence type="ECO:0000313" key="3">
    <source>
        <dbReference type="EMBL" id="QGR09665.1"/>
    </source>
</evidence>
<dbReference type="PANTHER" id="PTHR30289">
    <property type="entry name" value="UNCHARACTERIZED PROTEIN YBCL-RELATED"/>
    <property type="match status" value="1"/>
</dbReference>
<dbReference type="NCBIfam" id="TIGR00481">
    <property type="entry name" value="YbhB/YbcL family Raf kinase inhibitor-like protein"/>
    <property type="match status" value="1"/>
</dbReference>
<sequence>MLSRVHTGLFAGLMLCSAGALAAPFTLHSTQFHNAGKLPVAMGGGGQCPGQNVSPQLSWSGAPANTKSYVLLIEDPQGANGLGMTHFLGYGIDSSRHQFAKGDLTGVVGYTPGTNGKNVQDYSGPCPPVNGDIHNYNFTLIATDYAPDALQKGLAREAVMSQLKGHVLASAGLVGQFIMPKK</sequence>
<geneLocation type="plasmid" evidence="4">
    <name>pmsr2c</name>
</geneLocation>
<geneLocation type="plasmid" evidence="3">
    <name>pMSR2C</name>
</geneLocation>
<organism evidence="3 4">
    <name type="scientific">Pantoea phytobeneficialis</name>
    <dbReference type="NCBI Taxonomy" id="2052056"/>
    <lineage>
        <taxon>Bacteria</taxon>
        <taxon>Pseudomonadati</taxon>
        <taxon>Pseudomonadota</taxon>
        <taxon>Gammaproteobacteria</taxon>
        <taxon>Enterobacterales</taxon>
        <taxon>Erwiniaceae</taxon>
        <taxon>Pantoea</taxon>
    </lineage>
</organism>
<dbReference type="Gene3D" id="3.90.280.10">
    <property type="entry name" value="PEBP-like"/>
    <property type="match status" value="1"/>
</dbReference>
<keyword evidence="1" id="KW-0732">Signal</keyword>
<gene>
    <name evidence="3" type="ORF">CTZ24_24700</name>
    <name evidence="2" type="ORF">Q3404_08290</name>
</gene>
<dbReference type="InterPro" id="IPR008914">
    <property type="entry name" value="PEBP"/>
</dbReference>
<dbReference type="AlphaFoldDB" id="A0AAP9HA93"/>
<reference evidence="4" key="1">
    <citation type="submission" date="2017-11" db="EMBL/GenBank/DDBJ databases">
        <title>Genome sequence of Pantoea sp. MSR2.</title>
        <authorList>
            <person name="Nascimento F.X."/>
        </authorList>
    </citation>
    <scope>NUCLEOTIDE SEQUENCE [LARGE SCALE GENOMIC DNA]</scope>
    <source>
        <strain evidence="4">MSR2</strain>
        <plasmid evidence="4">pmsr2c</plasmid>
    </source>
</reference>
<dbReference type="KEGG" id="ppho:CTZ24_24700"/>
<accession>A0AAP9HA93</accession>
<reference evidence="3" key="2">
    <citation type="journal article" date="2020" name="Environ. Microbiol.">
        <title>The extreme plant-growth-promoting properties of Pantoea phytobeneficialis MSR2 revealed by functional and genomic analysis.</title>
        <authorList>
            <person name="Nascimento F.X."/>
            <person name="Hernandez A.G."/>
            <person name="Glick B.R."/>
            <person name="Rossi M.J."/>
        </authorList>
    </citation>
    <scope>NUCLEOTIDE SEQUENCE</scope>
    <source>
        <strain evidence="3">MSR2</strain>
    </source>
</reference>
<dbReference type="InterPro" id="IPR036610">
    <property type="entry name" value="PEBP-like_sf"/>
</dbReference>
<dbReference type="EMBL" id="JAUOOM010000006">
    <property type="protein sequence ID" value="MDO6406572.1"/>
    <property type="molecule type" value="Genomic_DNA"/>
</dbReference>
<dbReference type="EMBL" id="CP024639">
    <property type="protein sequence ID" value="QGR09665.1"/>
    <property type="molecule type" value="Genomic_DNA"/>
</dbReference>
<dbReference type="Proteomes" id="UP001171299">
    <property type="component" value="Unassembled WGS sequence"/>
</dbReference>
<dbReference type="SUPFAM" id="SSF49777">
    <property type="entry name" value="PEBP-like"/>
    <property type="match status" value="1"/>
</dbReference>